<name>A0A246HQK1_STEMA</name>
<feature type="region of interest" description="Disordered" evidence="1">
    <location>
        <begin position="137"/>
        <end position="157"/>
    </location>
</feature>
<dbReference type="EMBL" id="NIVS01000009">
    <property type="protein sequence ID" value="OWQ56034.1"/>
    <property type="molecule type" value="Genomic_DNA"/>
</dbReference>
<proteinExistence type="predicted"/>
<evidence type="ECO:0000313" key="3">
    <source>
        <dbReference type="EMBL" id="OWQ56034.1"/>
    </source>
</evidence>
<dbReference type="AlphaFoldDB" id="A0A246HQK1"/>
<organism evidence="3 4">
    <name type="scientific">Stenotrophomonas maltophilia</name>
    <name type="common">Pseudomonas maltophilia</name>
    <name type="synonym">Xanthomonas maltophilia</name>
    <dbReference type="NCBI Taxonomy" id="40324"/>
    <lineage>
        <taxon>Bacteria</taxon>
        <taxon>Pseudomonadati</taxon>
        <taxon>Pseudomonadota</taxon>
        <taxon>Gammaproteobacteria</taxon>
        <taxon>Lysobacterales</taxon>
        <taxon>Lysobacteraceae</taxon>
        <taxon>Stenotrophomonas</taxon>
        <taxon>Stenotrophomonas maltophilia group</taxon>
    </lineage>
</organism>
<feature type="signal peptide" evidence="2">
    <location>
        <begin position="1"/>
        <end position="22"/>
    </location>
</feature>
<protein>
    <recommendedName>
        <fullName evidence="5">Secreted protein</fullName>
    </recommendedName>
</protein>
<feature type="chain" id="PRO_5012851638" description="Secreted protein" evidence="2">
    <location>
        <begin position="23"/>
        <end position="157"/>
    </location>
</feature>
<evidence type="ECO:0000256" key="2">
    <source>
        <dbReference type="SAM" id="SignalP"/>
    </source>
</evidence>
<gene>
    <name evidence="3" type="ORF">CEE60_04350</name>
</gene>
<evidence type="ECO:0000313" key="4">
    <source>
        <dbReference type="Proteomes" id="UP000198157"/>
    </source>
</evidence>
<accession>A0A246HQK1</accession>
<dbReference type="Proteomes" id="UP000198157">
    <property type="component" value="Unassembled WGS sequence"/>
</dbReference>
<evidence type="ECO:0000256" key="1">
    <source>
        <dbReference type="SAM" id="MobiDB-lite"/>
    </source>
</evidence>
<evidence type="ECO:0008006" key="5">
    <source>
        <dbReference type="Google" id="ProtNLM"/>
    </source>
</evidence>
<comment type="caution">
    <text evidence="3">The sequence shown here is derived from an EMBL/GenBank/DDBJ whole genome shotgun (WGS) entry which is preliminary data.</text>
</comment>
<dbReference type="OrthoDB" id="7193459at2"/>
<sequence>MKRLTMAMAAAALALAMGSAAAAPKNKEIFEPGKPMAEQITKIEADLSNGETYSEITVDQRSRVRQALGHMRGIIERSGGEGSLSAASRTELFNDQQVVNTVLTQAREDSRLICRRERVVGSNMPQTQCMTVAQRERIKNTSQSSMDQAQRVGRFSN</sequence>
<reference evidence="3 4" key="1">
    <citation type="submission" date="2017-06" db="EMBL/GenBank/DDBJ databases">
        <authorList>
            <person name="Kim H.J."/>
            <person name="Triplett B.A."/>
        </authorList>
    </citation>
    <scope>NUCLEOTIDE SEQUENCE [LARGE SCALE GENOMIC DNA]</scope>
    <source>
        <strain evidence="3 4">13146</strain>
    </source>
</reference>
<keyword evidence="2" id="KW-0732">Signal</keyword>